<keyword evidence="1" id="KW-0732">Signal</keyword>
<feature type="chain" id="PRO_5045250361" evidence="1">
    <location>
        <begin position="23"/>
        <end position="271"/>
    </location>
</feature>
<dbReference type="Pfam" id="PF00497">
    <property type="entry name" value="SBP_bac_3"/>
    <property type="match status" value="1"/>
</dbReference>
<feature type="domain" description="Solute-binding protein family 3/N-terminal" evidence="2">
    <location>
        <begin position="32"/>
        <end position="252"/>
    </location>
</feature>
<feature type="signal peptide" evidence="1">
    <location>
        <begin position="1"/>
        <end position="22"/>
    </location>
</feature>
<protein>
    <submittedName>
        <fullName evidence="3">Transporter substrate-binding domain-containing protein</fullName>
    </submittedName>
</protein>
<keyword evidence="4" id="KW-1185">Reference proteome</keyword>
<dbReference type="Proteomes" id="UP001528823">
    <property type="component" value="Unassembled WGS sequence"/>
</dbReference>
<accession>A0ABT5UEC3</accession>
<name>A0ABT5UEC3_9GAMM</name>
<organism evidence="3 4">
    <name type="scientific">Spartinivicinus poritis</name>
    <dbReference type="NCBI Taxonomy" id="2994640"/>
    <lineage>
        <taxon>Bacteria</taxon>
        <taxon>Pseudomonadati</taxon>
        <taxon>Pseudomonadota</taxon>
        <taxon>Gammaproteobacteria</taxon>
        <taxon>Oceanospirillales</taxon>
        <taxon>Zooshikellaceae</taxon>
        <taxon>Spartinivicinus</taxon>
    </lineage>
</organism>
<evidence type="ECO:0000259" key="2">
    <source>
        <dbReference type="Pfam" id="PF00497"/>
    </source>
</evidence>
<comment type="caution">
    <text evidence="3">The sequence shown here is derived from an EMBL/GenBank/DDBJ whole genome shotgun (WGS) entry which is preliminary data.</text>
</comment>
<evidence type="ECO:0000256" key="1">
    <source>
        <dbReference type="SAM" id="SignalP"/>
    </source>
</evidence>
<proteinExistence type="predicted"/>
<dbReference type="SUPFAM" id="SSF53850">
    <property type="entry name" value="Periplasmic binding protein-like II"/>
    <property type="match status" value="1"/>
</dbReference>
<evidence type="ECO:0000313" key="4">
    <source>
        <dbReference type="Proteomes" id="UP001528823"/>
    </source>
</evidence>
<dbReference type="PANTHER" id="PTHR38834:SF3">
    <property type="entry name" value="SOLUTE-BINDING PROTEIN FAMILY 3_N-TERMINAL DOMAIN-CONTAINING PROTEIN"/>
    <property type="match status" value="1"/>
</dbReference>
<dbReference type="EMBL" id="JAPMOU010000033">
    <property type="protein sequence ID" value="MDE1464356.1"/>
    <property type="molecule type" value="Genomic_DNA"/>
</dbReference>
<dbReference type="PANTHER" id="PTHR38834">
    <property type="entry name" value="PERIPLASMIC SUBSTRATE BINDING PROTEIN FAMILY 3"/>
    <property type="match status" value="1"/>
</dbReference>
<dbReference type="Gene3D" id="3.40.190.10">
    <property type="entry name" value="Periplasmic binding protein-like II"/>
    <property type="match status" value="2"/>
</dbReference>
<dbReference type="InterPro" id="IPR001638">
    <property type="entry name" value="Solute-binding_3/MltF_N"/>
</dbReference>
<gene>
    <name evidence="3" type="ORF">ORQ98_20550</name>
</gene>
<reference evidence="3 4" key="1">
    <citation type="submission" date="2022-11" db="EMBL/GenBank/DDBJ databases">
        <title>Spartinivicinus poritis sp. nov., isolated from scleractinian coral Porites lutea.</title>
        <authorList>
            <person name="Zhang G."/>
            <person name="Cai L."/>
            <person name="Wei Q."/>
        </authorList>
    </citation>
    <scope>NUCLEOTIDE SEQUENCE [LARGE SCALE GENOMIC DNA]</scope>
    <source>
        <strain evidence="3 4">A2-2</strain>
    </source>
</reference>
<evidence type="ECO:0000313" key="3">
    <source>
        <dbReference type="EMBL" id="MDE1464356.1"/>
    </source>
</evidence>
<dbReference type="RefSeq" id="WP_274690683.1">
    <property type="nucleotide sequence ID" value="NZ_JAPMOU010000033.1"/>
</dbReference>
<sequence length="271" mass="30831">MAKLLFILMIIHWLPFTLSSFAAPVIKVYTTDEPPLNFSTGKSKDSAAGTEVSGFATDIVREILTLTHNTTTPIVLLPWARAYQYTLHSENVFLFSMGRTKQREQLFQWIGPLAEKKAALYSTQQTQVTINSLDDAKAVSSIATVIDDSKEQYLKSQGFTNLSSSPKWSQAIQKLFINRAALLAQTDLDIPFIIREVGYSINAIKPVYKLYKFQLFIGTSKKTSAQLVNQWQQALNTLKKNGRFKELIKKWSHHYQLTNWQFQNGMLQVND</sequence>